<comment type="caution">
    <text evidence="2">The sequence shown here is derived from an EMBL/GenBank/DDBJ whole genome shotgun (WGS) entry which is preliminary data.</text>
</comment>
<evidence type="ECO:0000256" key="1">
    <source>
        <dbReference type="SAM" id="MobiDB-lite"/>
    </source>
</evidence>
<feature type="compositionally biased region" description="Polar residues" evidence="1">
    <location>
        <begin position="39"/>
        <end position="55"/>
    </location>
</feature>
<dbReference type="Proteomes" id="UP000765509">
    <property type="component" value="Unassembled WGS sequence"/>
</dbReference>
<dbReference type="AlphaFoldDB" id="A0A9Q3J8E4"/>
<dbReference type="EMBL" id="AVOT02064849">
    <property type="protein sequence ID" value="MBW0557125.1"/>
    <property type="molecule type" value="Genomic_DNA"/>
</dbReference>
<feature type="region of interest" description="Disordered" evidence="1">
    <location>
        <begin position="1"/>
        <end position="58"/>
    </location>
</feature>
<organism evidence="2 3">
    <name type="scientific">Austropuccinia psidii MF-1</name>
    <dbReference type="NCBI Taxonomy" id="1389203"/>
    <lineage>
        <taxon>Eukaryota</taxon>
        <taxon>Fungi</taxon>
        <taxon>Dikarya</taxon>
        <taxon>Basidiomycota</taxon>
        <taxon>Pucciniomycotina</taxon>
        <taxon>Pucciniomycetes</taxon>
        <taxon>Pucciniales</taxon>
        <taxon>Sphaerophragmiaceae</taxon>
        <taxon>Austropuccinia</taxon>
    </lineage>
</organism>
<gene>
    <name evidence="2" type="ORF">O181_096840</name>
</gene>
<proteinExistence type="predicted"/>
<keyword evidence="3" id="KW-1185">Reference proteome</keyword>
<accession>A0A9Q3J8E4</accession>
<protein>
    <submittedName>
        <fullName evidence="2">Uncharacterized protein</fullName>
    </submittedName>
</protein>
<sequence length="85" mass="9081">MPSTRSGARYNPFCSSQKGNRGDYGRSQSGTEGQGSADDFQTTKISHSQADNTILPSKRADTATTSLCGHIQSQPKTLQQCTAVQ</sequence>
<evidence type="ECO:0000313" key="3">
    <source>
        <dbReference type="Proteomes" id="UP000765509"/>
    </source>
</evidence>
<name>A0A9Q3J8E4_9BASI</name>
<evidence type="ECO:0000313" key="2">
    <source>
        <dbReference type="EMBL" id="MBW0557125.1"/>
    </source>
</evidence>
<reference evidence="2" key="1">
    <citation type="submission" date="2021-03" db="EMBL/GenBank/DDBJ databases">
        <title>Draft genome sequence of rust myrtle Austropuccinia psidii MF-1, a brazilian biotype.</title>
        <authorList>
            <person name="Quecine M.C."/>
            <person name="Pachon D.M.R."/>
            <person name="Bonatelli M.L."/>
            <person name="Correr F.H."/>
            <person name="Franceschini L.M."/>
            <person name="Leite T.F."/>
            <person name="Margarido G.R.A."/>
            <person name="Almeida C.A."/>
            <person name="Ferrarezi J.A."/>
            <person name="Labate C.A."/>
        </authorList>
    </citation>
    <scope>NUCLEOTIDE SEQUENCE</scope>
    <source>
        <strain evidence="2">MF-1</strain>
    </source>
</reference>